<protein>
    <submittedName>
        <fullName evidence="10">Putative ABC transport system permease protein</fullName>
    </submittedName>
</protein>
<feature type="transmembrane region" description="Helical" evidence="7">
    <location>
        <begin position="362"/>
        <end position="388"/>
    </location>
</feature>
<gene>
    <name evidence="10" type="ORF">SAMN04487861_10498</name>
</gene>
<dbReference type="OrthoDB" id="9770099at2"/>
<dbReference type="EMBL" id="FOQK01000004">
    <property type="protein sequence ID" value="SFH77237.1"/>
    <property type="molecule type" value="Genomic_DNA"/>
</dbReference>
<accession>A0A1I3CRZ9</accession>
<feature type="domain" description="MacB-like periplasmic core" evidence="9">
    <location>
        <begin position="21"/>
        <end position="244"/>
    </location>
</feature>
<dbReference type="Proteomes" id="UP000183639">
    <property type="component" value="Unassembled WGS sequence"/>
</dbReference>
<dbReference type="InterPro" id="IPR050250">
    <property type="entry name" value="Macrolide_Exporter_MacB"/>
</dbReference>
<dbReference type="PANTHER" id="PTHR30572">
    <property type="entry name" value="MEMBRANE COMPONENT OF TRANSPORTER-RELATED"/>
    <property type="match status" value="1"/>
</dbReference>
<evidence type="ECO:0000256" key="5">
    <source>
        <dbReference type="ARBA" id="ARBA00023136"/>
    </source>
</evidence>
<feature type="transmembrane region" description="Helical" evidence="7">
    <location>
        <begin position="277"/>
        <end position="302"/>
    </location>
</feature>
<keyword evidence="2" id="KW-1003">Cell membrane</keyword>
<evidence type="ECO:0000256" key="2">
    <source>
        <dbReference type="ARBA" id="ARBA00022475"/>
    </source>
</evidence>
<proteinExistence type="inferred from homology"/>
<feature type="domain" description="ABC3 transporter permease C-terminal" evidence="8">
    <location>
        <begin position="285"/>
        <end position="398"/>
    </location>
</feature>
<dbReference type="PANTHER" id="PTHR30572:SF4">
    <property type="entry name" value="ABC TRANSPORTER PERMEASE YTRF"/>
    <property type="match status" value="1"/>
</dbReference>
<comment type="similarity">
    <text evidence="6">Belongs to the ABC-4 integral membrane protein family.</text>
</comment>
<feature type="transmembrane region" description="Helical" evidence="7">
    <location>
        <begin position="21"/>
        <end position="45"/>
    </location>
</feature>
<dbReference type="InterPro" id="IPR025857">
    <property type="entry name" value="MacB_PCD"/>
</dbReference>
<evidence type="ECO:0000256" key="6">
    <source>
        <dbReference type="ARBA" id="ARBA00038076"/>
    </source>
</evidence>
<sequence length="405" mass="43534">MLFSESFQMALTSLYANKMRSLLTMLGIIIGVAAVIALVSVGMGVRSNVTNSIASLGSNMLIVSPGSSNRGGVRGAAGSMQTLKYDDAEAIKNKIKNIEYVSPSVSGSYLIVYGNNNWKTSVQGVTPEFMSIRSLAVSNGSFISANDMNKRSRVAVIGTTVAANLFAKDNPVGKNIRINNQPYKVIGLLESKGQSSMGQDQDDMVYVPITTAQERMLGITYVQSINIQVADQNKMDQVQAEVENLLRMRHHIIGGKEDDFNVRNLTSLMETMSQSTAMLTMLLGAIAGISLLVGGIGIMNIMMVSVTERTREIGIRKALGATFMNIMTQFLIESMVIGIIGGIIGIIVGCAVSQLIAKIGAFTTVITMLPIVVSFVFSVGIGLFFGIYPARKAAKLDPIEALRYE</sequence>
<feature type="transmembrane region" description="Helical" evidence="7">
    <location>
        <begin position="323"/>
        <end position="356"/>
    </location>
</feature>
<evidence type="ECO:0000313" key="10">
    <source>
        <dbReference type="EMBL" id="SFH77237.1"/>
    </source>
</evidence>
<keyword evidence="5 7" id="KW-0472">Membrane</keyword>
<dbReference type="GO" id="GO:0022857">
    <property type="term" value="F:transmembrane transporter activity"/>
    <property type="evidence" value="ECO:0007669"/>
    <property type="project" value="TreeGrafter"/>
</dbReference>
<evidence type="ECO:0000259" key="9">
    <source>
        <dbReference type="Pfam" id="PF12704"/>
    </source>
</evidence>
<evidence type="ECO:0000256" key="3">
    <source>
        <dbReference type="ARBA" id="ARBA00022692"/>
    </source>
</evidence>
<evidence type="ECO:0000313" key="11">
    <source>
        <dbReference type="Proteomes" id="UP000183639"/>
    </source>
</evidence>
<dbReference type="Pfam" id="PF12704">
    <property type="entry name" value="MacB_PCD"/>
    <property type="match status" value="1"/>
</dbReference>
<dbReference type="RefSeq" id="WP_075442402.1">
    <property type="nucleotide sequence ID" value="NZ_FOQK01000004.1"/>
</dbReference>
<evidence type="ECO:0000256" key="7">
    <source>
        <dbReference type="SAM" id="Phobius"/>
    </source>
</evidence>
<dbReference type="GO" id="GO:0005886">
    <property type="term" value="C:plasma membrane"/>
    <property type="evidence" value="ECO:0007669"/>
    <property type="project" value="UniProtKB-SubCell"/>
</dbReference>
<evidence type="ECO:0000259" key="8">
    <source>
        <dbReference type="Pfam" id="PF02687"/>
    </source>
</evidence>
<evidence type="ECO:0000256" key="1">
    <source>
        <dbReference type="ARBA" id="ARBA00004651"/>
    </source>
</evidence>
<dbReference type="Pfam" id="PF02687">
    <property type="entry name" value="FtsX"/>
    <property type="match status" value="1"/>
</dbReference>
<comment type="subcellular location">
    <subcellularLocation>
        <location evidence="1">Cell membrane</location>
        <topology evidence="1">Multi-pass membrane protein</topology>
    </subcellularLocation>
</comment>
<organism evidence="10 11">
    <name type="scientific">Selenomonas ruminantium</name>
    <dbReference type="NCBI Taxonomy" id="971"/>
    <lineage>
        <taxon>Bacteria</taxon>
        <taxon>Bacillati</taxon>
        <taxon>Bacillota</taxon>
        <taxon>Negativicutes</taxon>
        <taxon>Selenomonadales</taxon>
        <taxon>Selenomonadaceae</taxon>
        <taxon>Selenomonas</taxon>
    </lineage>
</organism>
<dbReference type="AlphaFoldDB" id="A0A1I3CRZ9"/>
<name>A0A1I3CRZ9_SELRU</name>
<keyword evidence="4 7" id="KW-1133">Transmembrane helix</keyword>
<dbReference type="InterPro" id="IPR003838">
    <property type="entry name" value="ABC3_permease_C"/>
</dbReference>
<keyword evidence="3 7" id="KW-0812">Transmembrane</keyword>
<reference evidence="10 11" key="1">
    <citation type="submission" date="2016-10" db="EMBL/GenBank/DDBJ databases">
        <authorList>
            <person name="de Groot N.N."/>
        </authorList>
    </citation>
    <scope>NUCLEOTIDE SEQUENCE [LARGE SCALE GENOMIC DNA]</scope>
    <source>
        <strain evidence="10 11">Z108</strain>
    </source>
</reference>
<evidence type="ECO:0000256" key="4">
    <source>
        <dbReference type="ARBA" id="ARBA00022989"/>
    </source>
</evidence>